<dbReference type="PANTHER" id="PTHR10655:SF17">
    <property type="entry name" value="LYSOPHOSPHOLIPASE-LIKE PROTEIN 1"/>
    <property type="match status" value="1"/>
</dbReference>
<evidence type="ECO:0000256" key="9">
    <source>
        <dbReference type="ARBA" id="ARBA00023098"/>
    </source>
</evidence>
<evidence type="ECO:0000256" key="5">
    <source>
        <dbReference type="ARBA" id="ARBA00022487"/>
    </source>
</evidence>
<comment type="caution">
    <text evidence="15">The sequence shown here is derived from an EMBL/GenBank/DDBJ whole genome shotgun (WGS) entry which is preliminary data.</text>
</comment>
<dbReference type="InterPro" id="IPR029058">
    <property type="entry name" value="AB_hydrolase_fold"/>
</dbReference>
<dbReference type="FunCoup" id="A0A151ZF67">
    <property type="interactions" value="356"/>
</dbReference>
<protein>
    <recommendedName>
        <fullName evidence="4">palmitoyl-protein hydrolase</fullName>
        <ecNumber evidence="4">3.1.2.22</ecNumber>
    </recommendedName>
    <alternativeName>
        <fullName evidence="12">Palmitoyl-protein hydrolase</fullName>
    </alternativeName>
</protein>
<evidence type="ECO:0000256" key="2">
    <source>
        <dbReference type="ARBA" id="ARBA00004496"/>
    </source>
</evidence>
<dbReference type="GO" id="GO:0008474">
    <property type="term" value="F:palmitoyl-(protein) hydrolase activity"/>
    <property type="evidence" value="ECO:0007669"/>
    <property type="project" value="UniProtKB-EC"/>
</dbReference>
<gene>
    <name evidence="15" type="ORF">DLAC_11654</name>
</gene>
<dbReference type="GO" id="GO:0005737">
    <property type="term" value="C:cytoplasm"/>
    <property type="evidence" value="ECO:0007669"/>
    <property type="project" value="UniProtKB-SubCell"/>
</dbReference>
<evidence type="ECO:0000256" key="4">
    <source>
        <dbReference type="ARBA" id="ARBA00012423"/>
    </source>
</evidence>
<comment type="subcellular location">
    <subcellularLocation>
        <location evidence="2">Cytoplasm</location>
    </subcellularLocation>
    <subcellularLocation>
        <location evidence="1">Nucleus</location>
    </subcellularLocation>
</comment>
<evidence type="ECO:0000256" key="13">
    <source>
        <dbReference type="ARBA" id="ARBA00047337"/>
    </source>
</evidence>
<dbReference type="OMA" id="WYDILAM"/>
<keyword evidence="8" id="KW-0276">Fatty acid metabolism</keyword>
<dbReference type="FunFam" id="3.40.50.1820:FF:000276">
    <property type="entry name" value="Acyl-protein thioesterase 1"/>
    <property type="match status" value="1"/>
</dbReference>
<keyword evidence="5" id="KW-0719">Serine esterase</keyword>
<evidence type="ECO:0000256" key="10">
    <source>
        <dbReference type="ARBA" id="ARBA00023242"/>
    </source>
</evidence>
<evidence type="ECO:0000313" key="15">
    <source>
        <dbReference type="EMBL" id="KYQ92510.1"/>
    </source>
</evidence>
<comment type="function">
    <text evidence="11">Hydrolyzes fatty acids from S-acylated cysteine residues in proteins with a strong preference for palmitoylated G-alpha proteins over other acyl substrates. Mediates the deacylation of G-alpha proteins such as GPA1 in vivo, but has weak or no activity toward palmitoylated Ras proteins. Has weak lysophospholipase activity in vitro; however such activity may not exist in vivo.</text>
</comment>
<dbReference type="AlphaFoldDB" id="A0A151ZF67"/>
<evidence type="ECO:0000256" key="7">
    <source>
        <dbReference type="ARBA" id="ARBA00022801"/>
    </source>
</evidence>
<dbReference type="GO" id="GO:0052689">
    <property type="term" value="F:carboxylic ester hydrolase activity"/>
    <property type="evidence" value="ECO:0007669"/>
    <property type="project" value="UniProtKB-KW"/>
</dbReference>
<proteinExistence type="inferred from homology"/>
<keyword evidence="10" id="KW-0539">Nucleus</keyword>
<dbReference type="STRING" id="361077.A0A151ZF67"/>
<evidence type="ECO:0000259" key="14">
    <source>
        <dbReference type="Pfam" id="PF02230"/>
    </source>
</evidence>
<organism evidence="15 16">
    <name type="scientific">Tieghemostelium lacteum</name>
    <name type="common">Slime mold</name>
    <name type="synonym">Dictyostelium lacteum</name>
    <dbReference type="NCBI Taxonomy" id="361077"/>
    <lineage>
        <taxon>Eukaryota</taxon>
        <taxon>Amoebozoa</taxon>
        <taxon>Evosea</taxon>
        <taxon>Eumycetozoa</taxon>
        <taxon>Dictyostelia</taxon>
        <taxon>Dictyosteliales</taxon>
        <taxon>Raperosteliaceae</taxon>
        <taxon>Tieghemostelium</taxon>
    </lineage>
</organism>
<dbReference type="InParanoid" id="A0A151ZF67"/>
<comment type="catalytic activity">
    <reaction evidence="13">
        <text>S-hexadecanoyl-L-cysteinyl-[protein] + H2O = L-cysteinyl-[protein] + hexadecanoate + H(+)</text>
        <dbReference type="Rhea" id="RHEA:19233"/>
        <dbReference type="Rhea" id="RHEA-COMP:10131"/>
        <dbReference type="Rhea" id="RHEA-COMP:11032"/>
        <dbReference type="ChEBI" id="CHEBI:7896"/>
        <dbReference type="ChEBI" id="CHEBI:15377"/>
        <dbReference type="ChEBI" id="CHEBI:15378"/>
        <dbReference type="ChEBI" id="CHEBI:29950"/>
        <dbReference type="ChEBI" id="CHEBI:74151"/>
        <dbReference type="EC" id="3.1.2.22"/>
    </reaction>
</comment>
<keyword evidence="7" id="KW-0378">Hydrolase</keyword>
<keyword evidence="9" id="KW-0443">Lipid metabolism</keyword>
<keyword evidence="16" id="KW-1185">Reference proteome</keyword>
<evidence type="ECO:0000256" key="11">
    <source>
        <dbReference type="ARBA" id="ARBA00029392"/>
    </source>
</evidence>
<dbReference type="Pfam" id="PF02230">
    <property type="entry name" value="Abhydrolase_2"/>
    <property type="match status" value="1"/>
</dbReference>
<dbReference type="EC" id="3.1.2.22" evidence="4"/>
<evidence type="ECO:0000256" key="8">
    <source>
        <dbReference type="ARBA" id="ARBA00022832"/>
    </source>
</evidence>
<dbReference type="Gene3D" id="3.40.50.1820">
    <property type="entry name" value="alpha/beta hydrolase"/>
    <property type="match status" value="1"/>
</dbReference>
<dbReference type="GO" id="GO:0006631">
    <property type="term" value="P:fatty acid metabolic process"/>
    <property type="evidence" value="ECO:0007669"/>
    <property type="project" value="UniProtKB-KW"/>
</dbReference>
<dbReference type="SUPFAM" id="SSF53474">
    <property type="entry name" value="alpha/beta-Hydrolases"/>
    <property type="match status" value="1"/>
</dbReference>
<dbReference type="EMBL" id="LODT01000029">
    <property type="protein sequence ID" value="KYQ92510.1"/>
    <property type="molecule type" value="Genomic_DNA"/>
</dbReference>
<reference evidence="15 16" key="1">
    <citation type="submission" date="2015-12" db="EMBL/GenBank/DDBJ databases">
        <title>Dictyostelia acquired genes for synthesis and detection of signals that induce cell-type specialization by lateral gene transfer from prokaryotes.</title>
        <authorList>
            <person name="Gloeckner G."/>
            <person name="Schaap P."/>
        </authorList>
    </citation>
    <scope>NUCLEOTIDE SEQUENCE [LARGE SCALE GENOMIC DNA]</scope>
    <source>
        <strain evidence="15 16">TK</strain>
    </source>
</reference>
<feature type="domain" description="Phospholipase/carboxylesterase/thioesterase" evidence="14">
    <location>
        <begin position="12"/>
        <end position="227"/>
    </location>
</feature>
<dbReference type="InterPro" id="IPR050565">
    <property type="entry name" value="LYPA1-2/EST-like"/>
</dbReference>
<dbReference type="InterPro" id="IPR003140">
    <property type="entry name" value="PLipase/COase/thioEstase"/>
</dbReference>
<dbReference type="PANTHER" id="PTHR10655">
    <property type="entry name" value="LYSOPHOSPHOLIPASE-RELATED"/>
    <property type="match status" value="1"/>
</dbReference>
<comment type="similarity">
    <text evidence="3">Belongs to the AB hydrolase superfamily. AB hydrolase 2 family.</text>
</comment>
<keyword evidence="6" id="KW-0963">Cytoplasm</keyword>
<dbReference type="GO" id="GO:0005634">
    <property type="term" value="C:nucleus"/>
    <property type="evidence" value="ECO:0007669"/>
    <property type="project" value="UniProtKB-SubCell"/>
</dbReference>
<evidence type="ECO:0000256" key="6">
    <source>
        <dbReference type="ARBA" id="ARBA00022490"/>
    </source>
</evidence>
<evidence type="ECO:0000256" key="12">
    <source>
        <dbReference type="ARBA" id="ARBA00031195"/>
    </source>
</evidence>
<name>A0A151ZF67_TIELA</name>
<evidence type="ECO:0000256" key="3">
    <source>
        <dbReference type="ARBA" id="ARBA00006499"/>
    </source>
</evidence>
<dbReference type="OrthoDB" id="2418081at2759"/>
<dbReference type="Proteomes" id="UP000076078">
    <property type="component" value="Unassembled WGS sequence"/>
</dbReference>
<sequence length="233" mass="26044">MNKSIAMINGLILPPKGKHTATVIFSHGLGDSAQGWIDVVQQFHKLKDHDHIKFVLPTAPVQPVSINGGISMNSWYDIKSLQEKGTEDKDDVDRAKLRIDTLIQSEVDEGISSDRIIIGGFSQGAALSIYTFYQSKHKLAGCMALSGYLPIASKFEELSKDNINKSSPMIQFHGEIDQVVKFDWGKKTNEVLANIGCTNLQFIKFSNLGHSCNFNEVQDMDKFLRKYLPKQQL</sequence>
<evidence type="ECO:0000313" key="16">
    <source>
        <dbReference type="Proteomes" id="UP000076078"/>
    </source>
</evidence>
<evidence type="ECO:0000256" key="1">
    <source>
        <dbReference type="ARBA" id="ARBA00004123"/>
    </source>
</evidence>
<accession>A0A151ZF67</accession>